<sequence>MYVHRAVTHKPQADAKNLKSTGSYCMKFIEFLKLVFGTVATDSRYVDNWHIRAMSDRLEAALAGEIKRLIINVPPRSMKSICVSVAWPAWILGLNPKARIIAASYSQILSERFSLDTRYVLQATWYQELFPEVKIVRDQNTKHRFQTTQLGYRFATSVGGTITGEGGNFLIVDDPMNPLQSESKTYRQKVCNWFDQSLLTRLNDRKNGVVVVVMHRLHTEDLTGHLLAKKGYGNSWHHLSLPLVSTRKTKVYAFALPRILRSNGRKSRRILHVRQDNEPLRKSMSVRYIERLKQDVGTYAFSSQYQQDPINLGKGIIKRQWFRRYVDPIPHKECVIVQSWDTASTTVRSSNFSVCTIWAHKGRDFFLLEVHRVKLKYVALKGLVLHLESLWKPHAVLIESKASGIQLTQELSHLPIISVVPTGTKDIRVFKIIPMVESGRVFLPHEASWLGDFEQEVCSFPYYKHDDQVDSMTQFLLWAHNTISAEEARPQIRAI</sequence>
<dbReference type="NCBIfam" id="TIGR01630">
    <property type="entry name" value="psiM2_ORF9"/>
    <property type="match status" value="1"/>
</dbReference>
<feature type="domain" description="Terminase large subunit gp17-like C-terminal" evidence="2">
    <location>
        <begin position="339"/>
        <end position="476"/>
    </location>
</feature>
<proteinExistence type="predicted"/>
<dbReference type="eggNOG" id="COG5410">
    <property type="taxonomic scope" value="Bacteria"/>
</dbReference>
<dbReference type="InterPro" id="IPR035421">
    <property type="entry name" value="Terminase_6C"/>
</dbReference>
<evidence type="ECO:0000256" key="1">
    <source>
        <dbReference type="ARBA" id="ARBA00022612"/>
    </source>
</evidence>
<dbReference type="HOGENOM" id="CLU_028165_1_0_5"/>
<keyword evidence="4" id="KW-1185">Reference proteome</keyword>
<keyword evidence="1" id="KW-1188">Viral release from host cell</keyword>
<protein>
    <recommendedName>
        <fullName evidence="2">Terminase large subunit gp17-like C-terminal domain-containing protein</fullName>
    </recommendedName>
</protein>
<gene>
    <name evidence="3" type="ordered locus">AMF_429</name>
</gene>
<dbReference type="InterPro" id="IPR006517">
    <property type="entry name" value="Phage_terminase_lsu-like_C"/>
</dbReference>
<dbReference type="AlphaFoldDB" id="B9KIH8"/>
<name>B9KIH8_ANAMF</name>
<dbReference type="Pfam" id="PF17289">
    <property type="entry name" value="Terminase_6C"/>
    <property type="match status" value="1"/>
</dbReference>
<dbReference type="eggNOG" id="COG5362">
    <property type="taxonomic scope" value="Bacteria"/>
</dbReference>
<dbReference type="KEGG" id="amf:AMF_429"/>
<dbReference type="STRING" id="320483.AMF_429"/>
<evidence type="ECO:0000313" key="4">
    <source>
        <dbReference type="Proteomes" id="UP000007307"/>
    </source>
</evidence>
<dbReference type="Proteomes" id="UP000007307">
    <property type="component" value="Chromosome"/>
</dbReference>
<evidence type="ECO:0000313" key="3">
    <source>
        <dbReference type="EMBL" id="ACM49290.1"/>
    </source>
</evidence>
<evidence type="ECO:0000259" key="2">
    <source>
        <dbReference type="Pfam" id="PF17289"/>
    </source>
</evidence>
<dbReference type="Gene3D" id="3.30.420.240">
    <property type="match status" value="1"/>
</dbReference>
<reference evidence="3 4" key="1">
    <citation type="journal article" date="2009" name="BMC Genomics">
        <title>Conservation in the face of diversity: multistrain analysis of an intracellular bacterium.</title>
        <authorList>
            <person name="Dark M.J."/>
            <person name="Herndon D.R."/>
            <person name="Kappmeyer L.S."/>
            <person name="Gonzales M.P."/>
            <person name="Nordeen E."/>
            <person name="Palmer G.H."/>
            <person name="Knowles D.P. Jr."/>
            <person name="Brayton K.A."/>
        </authorList>
    </citation>
    <scope>NUCLEOTIDE SEQUENCE [LARGE SCALE GENOMIC DNA]</scope>
    <source>
        <strain evidence="3 4">Florida</strain>
    </source>
</reference>
<accession>B9KIH8</accession>
<dbReference type="EMBL" id="CP001079">
    <property type="protein sequence ID" value="ACM49290.1"/>
    <property type="molecule type" value="Genomic_DNA"/>
</dbReference>
<organism evidence="3 4">
    <name type="scientific">Anaplasma marginale (strain Florida)</name>
    <dbReference type="NCBI Taxonomy" id="320483"/>
    <lineage>
        <taxon>Bacteria</taxon>
        <taxon>Pseudomonadati</taxon>
        <taxon>Pseudomonadota</taxon>
        <taxon>Alphaproteobacteria</taxon>
        <taxon>Rickettsiales</taxon>
        <taxon>Anaplasmataceae</taxon>
        <taxon>Anaplasma</taxon>
    </lineage>
</organism>